<name>A0A2T4YXX0_9HYPH</name>
<proteinExistence type="inferred from homology"/>
<dbReference type="EC" id="3.1.-.-" evidence="6"/>
<feature type="domain" description="PIN" evidence="7">
    <location>
        <begin position="4"/>
        <end position="120"/>
    </location>
</feature>
<evidence type="ECO:0000256" key="5">
    <source>
        <dbReference type="ARBA" id="ARBA00022842"/>
    </source>
</evidence>
<evidence type="ECO:0000256" key="3">
    <source>
        <dbReference type="ARBA" id="ARBA00022723"/>
    </source>
</evidence>
<dbReference type="Pfam" id="PF01850">
    <property type="entry name" value="PIN"/>
    <property type="match status" value="1"/>
</dbReference>
<evidence type="ECO:0000256" key="4">
    <source>
        <dbReference type="ARBA" id="ARBA00022801"/>
    </source>
</evidence>
<dbReference type="CDD" id="cd09873">
    <property type="entry name" value="PIN_Pae0151-like"/>
    <property type="match status" value="1"/>
</dbReference>
<dbReference type="InterPro" id="IPR002716">
    <property type="entry name" value="PIN_dom"/>
</dbReference>
<dbReference type="InterPro" id="IPR022907">
    <property type="entry name" value="VapC_family"/>
</dbReference>
<organism evidence="8 9">
    <name type="scientific">Phreatobacter oligotrophus</name>
    <dbReference type="NCBI Taxonomy" id="1122261"/>
    <lineage>
        <taxon>Bacteria</taxon>
        <taxon>Pseudomonadati</taxon>
        <taxon>Pseudomonadota</taxon>
        <taxon>Alphaproteobacteria</taxon>
        <taxon>Hyphomicrobiales</taxon>
        <taxon>Phreatobacteraceae</taxon>
        <taxon>Phreatobacter</taxon>
    </lineage>
</organism>
<keyword evidence="5 6" id="KW-0460">Magnesium</keyword>
<evidence type="ECO:0000256" key="2">
    <source>
        <dbReference type="ARBA" id="ARBA00022722"/>
    </source>
</evidence>
<dbReference type="Proteomes" id="UP000241808">
    <property type="component" value="Unassembled WGS sequence"/>
</dbReference>
<evidence type="ECO:0000313" key="8">
    <source>
        <dbReference type="EMBL" id="PTM51399.1"/>
    </source>
</evidence>
<evidence type="ECO:0000256" key="6">
    <source>
        <dbReference type="HAMAP-Rule" id="MF_00265"/>
    </source>
</evidence>
<dbReference type="InterPro" id="IPR044153">
    <property type="entry name" value="PIN_Pae0151-like"/>
</dbReference>
<feature type="binding site" evidence="6">
    <location>
        <position position="6"/>
    </location>
    <ligand>
        <name>Mg(2+)</name>
        <dbReference type="ChEBI" id="CHEBI:18420"/>
    </ligand>
</feature>
<keyword evidence="2 6" id="KW-0540">Nuclease</keyword>
<dbReference type="PANTHER" id="PTHR35901">
    <property type="entry name" value="RIBONUCLEASE VAPC3"/>
    <property type="match status" value="1"/>
</dbReference>
<keyword evidence="6" id="KW-0800">Toxin</keyword>
<accession>A0A2T4YXX0</accession>
<dbReference type="RefSeq" id="WP_108179086.1">
    <property type="nucleotide sequence ID" value="NZ_PZZL01000010.1"/>
</dbReference>
<keyword evidence="1 6" id="KW-1277">Toxin-antitoxin system</keyword>
<dbReference type="GO" id="GO:0000287">
    <property type="term" value="F:magnesium ion binding"/>
    <property type="evidence" value="ECO:0007669"/>
    <property type="project" value="UniProtKB-UniRule"/>
</dbReference>
<protein>
    <recommendedName>
        <fullName evidence="6">Ribonuclease VapC</fullName>
        <shortName evidence="6">RNase VapC</shortName>
        <ecNumber evidence="6">3.1.-.-</ecNumber>
    </recommendedName>
    <alternativeName>
        <fullName evidence="6">Toxin VapC</fullName>
    </alternativeName>
</protein>
<evidence type="ECO:0000259" key="7">
    <source>
        <dbReference type="Pfam" id="PF01850"/>
    </source>
</evidence>
<dbReference type="HAMAP" id="MF_00265">
    <property type="entry name" value="VapC_Nob1"/>
    <property type="match status" value="1"/>
</dbReference>
<dbReference type="OrthoDB" id="1524147at2"/>
<dbReference type="InterPro" id="IPR051619">
    <property type="entry name" value="TypeII_TA_RNase_PINc/VapC"/>
</dbReference>
<dbReference type="GO" id="GO:0016787">
    <property type="term" value="F:hydrolase activity"/>
    <property type="evidence" value="ECO:0007669"/>
    <property type="project" value="UniProtKB-KW"/>
</dbReference>
<dbReference type="Gene3D" id="3.40.50.1010">
    <property type="entry name" value="5'-nuclease"/>
    <property type="match status" value="1"/>
</dbReference>
<evidence type="ECO:0000313" key="9">
    <source>
        <dbReference type="Proteomes" id="UP000241808"/>
    </source>
</evidence>
<dbReference type="EMBL" id="PZZL01000010">
    <property type="protein sequence ID" value="PTM51399.1"/>
    <property type="molecule type" value="Genomic_DNA"/>
</dbReference>
<comment type="similarity">
    <text evidence="6">Belongs to the PINc/VapC protein family.</text>
</comment>
<feature type="binding site" evidence="6">
    <location>
        <position position="98"/>
    </location>
    <ligand>
        <name>Mg(2+)</name>
        <dbReference type="ChEBI" id="CHEBI:18420"/>
    </ligand>
</feature>
<keyword evidence="3 6" id="KW-0479">Metal-binding</keyword>
<dbReference type="SUPFAM" id="SSF88723">
    <property type="entry name" value="PIN domain-like"/>
    <property type="match status" value="1"/>
</dbReference>
<comment type="caution">
    <text evidence="8">The sequence shown here is derived from an EMBL/GenBank/DDBJ whole genome shotgun (WGS) entry which is preliminary data.</text>
</comment>
<comment type="cofactor">
    <cofactor evidence="6">
        <name>Mg(2+)</name>
        <dbReference type="ChEBI" id="CHEBI:18420"/>
    </cofactor>
</comment>
<dbReference type="AlphaFoldDB" id="A0A2T4YXX0"/>
<keyword evidence="4 6" id="KW-0378">Hydrolase</keyword>
<dbReference type="PANTHER" id="PTHR35901:SF1">
    <property type="entry name" value="EXONUCLEASE VAPC9"/>
    <property type="match status" value="1"/>
</dbReference>
<reference evidence="8 9" key="1">
    <citation type="submission" date="2018-04" db="EMBL/GenBank/DDBJ databases">
        <title>Genomic Encyclopedia of Archaeal and Bacterial Type Strains, Phase II (KMG-II): from individual species to whole genera.</title>
        <authorList>
            <person name="Goeker M."/>
        </authorList>
    </citation>
    <scope>NUCLEOTIDE SEQUENCE [LARGE SCALE GENOMIC DNA]</scope>
    <source>
        <strain evidence="8 9">DSM 25521</strain>
    </source>
</reference>
<sequence>MALVVDASVAAKWLIEEDGSDAALALLERDEPLIAPSLILLEVASVLWKRCRVGGISAAEGRSALAALEGYFAELVPDQDLVGSAFTIALVLDHPVYDCLYLALTAARDCRLVTADARLLARLVKSPHRDRVMPLQDWPG</sequence>
<keyword evidence="9" id="KW-1185">Reference proteome</keyword>
<comment type="function">
    <text evidence="6">Toxic component of a toxin-antitoxin (TA) system. An RNase.</text>
</comment>
<dbReference type="GO" id="GO:0004540">
    <property type="term" value="F:RNA nuclease activity"/>
    <property type="evidence" value="ECO:0007669"/>
    <property type="project" value="InterPro"/>
</dbReference>
<dbReference type="GO" id="GO:0090729">
    <property type="term" value="F:toxin activity"/>
    <property type="evidence" value="ECO:0007669"/>
    <property type="project" value="UniProtKB-KW"/>
</dbReference>
<dbReference type="InterPro" id="IPR029060">
    <property type="entry name" value="PIN-like_dom_sf"/>
</dbReference>
<evidence type="ECO:0000256" key="1">
    <source>
        <dbReference type="ARBA" id="ARBA00022649"/>
    </source>
</evidence>
<gene>
    <name evidence="6" type="primary">vapC</name>
    <name evidence="8" type="ORF">C8P69_11064</name>
</gene>